<dbReference type="OrthoDB" id="1357684at2"/>
<name>A0A4U1BCX8_9GAMM</name>
<evidence type="ECO:0000313" key="3">
    <source>
        <dbReference type="Proteomes" id="UP000305674"/>
    </source>
</evidence>
<dbReference type="Pfam" id="PF12690">
    <property type="entry name" value="BsuPI"/>
    <property type="match status" value="1"/>
</dbReference>
<keyword evidence="3" id="KW-1185">Reference proteome</keyword>
<evidence type="ECO:0000259" key="1">
    <source>
        <dbReference type="Pfam" id="PF12690"/>
    </source>
</evidence>
<proteinExistence type="predicted"/>
<evidence type="ECO:0000313" key="2">
    <source>
        <dbReference type="EMBL" id="TKB48396.1"/>
    </source>
</evidence>
<dbReference type="EMBL" id="SWCI01000007">
    <property type="protein sequence ID" value="TKB48396.1"/>
    <property type="molecule type" value="Genomic_DNA"/>
</dbReference>
<sequence>MRQAVALCGAILLGGCADQLQTGESAPAASAPEALSPERLRSGTVIKKLEPGVRMIQPSLTVVLPAANWPRQTPLDVTVKVENLTGVDMDLTLLSGMTADLLLAKSGQPVWRFSQERMFTQALRPWPLASGEARTLTFTIGTEVLTSLAPGGYSLQAQLNTFDRPSSAPVALTLE</sequence>
<dbReference type="AlphaFoldDB" id="A0A4U1BCX8"/>
<protein>
    <recommendedName>
        <fullName evidence="1">Intracellular proteinase inhibitor BsuPI domain-containing protein</fullName>
    </recommendedName>
</protein>
<dbReference type="Gene3D" id="2.60.40.2360">
    <property type="entry name" value="Intracellular proteinase inhibitor BsuPI"/>
    <property type="match status" value="1"/>
</dbReference>
<reference evidence="2 3" key="1">
    <citation type="submission" date="2019-04" db="EMBL/GenBank/DDBJ databases">
        <authorList>
            <person name="Hwang J.C."/>
        </authorList>
    </citation>
    <scope>NUCLEOTIDE SEQUENCE [LARGE SCALE GENOMIC DNA]</scope>
    <source>
        <strain evidence="2 3">IMCC35001</strain>
    </source>
</reference>
<comment type="caution">
    <text evidence="2">The sequence shown here is derived from an EMBL/GenBank/DDBJ whole genome shotgun (WGS) entry which is preliminary data.</text>
</comment>
<dbReference type="InterPro" id="IPR038144">
    <property type="entry name" value="IPI"/>
</dbReference>
<dbReference type="PROSITE" id="PS51257">
    <property type="entry name" value="PROKAR_LIPOPROTEIN"/>
    <property type="match status" value="1"/>
</dbReference>
<organism evidence="2 3">
    <name type="scientific">Ferrimonas sediminicola</name>
    <dbReference type="NCBI Taxonomy" id="2569538"/>
    <lineage>
        <taxon>Bacteria</taxon>
        <taxon>Pseudomonadati</taxon>
        <taxon>Pseudomonadota</taxon>
        <taxon>Gammaproteobacteria</taxon>
        <taxon>Alteromonadales</taxon>
        <taxon>Ferrimonadaceae</taxon>
        <taxon>Ferrimonas</taxon>
    </lineage>
</organism>
<gene>
    <name evidence="2" type="ORF">FCL40_11830</name>
</gene>
<feature type="domain" description="Intracellular proteinase inhibitor BsuPI" evidence="1">
    <location>
        <begin position="71"/>
        <end position="161"/>
    </location>
</feature>
<accession>A0A4U1BCX8</accession>
<dbReference type="Proteomes" id="UP000305674">
    <property type="component" value="Unassembled WGS sequence"/>
</dbReference>
<dbReference type="InterPro" id="IPR020481">
    <property type="entry name" value="Intracell_prot_inh_BsuPI"/>
</dbReference>